<dbReference type="GO" id="GO:0016020">
    <property type="term" value="C:membrane"/>
    <property type="evidence" value="ECO:0007669"/>
    <property type="project" value="TreeGrafter"/>
</dbReference>
<organism evidence="4 5">
    <name type="scientific">Aquirufa nivalisilvae</name>
    <dbReference type="NCBI Taxonomy" id="2516557"/>
    <lineage>
        <taxon>Bacteria</taxon>
        <taxon>Pseudomonadati</taxon>
        <taxon>Bacteroidota</taxon>
        <taxon>Cytophagia</taxon>
        <taxon>Cytophagales</taxon>
        <taxon>Flectobacillaceae</taxon>
        <taxon>Aquirufa</taxon>
    </lineage>
</organism>
<dbReference type="EMBL" id="CP029346">
    <property type="protein sequence ID" value="AWL10072.1"/>
    <property type="molecule type" value="Genomic_DNA"/>
</dbReference>
<evidence type="ECO:0000313" key="4">
    <source>
        <dbReference type="EMBL" id="AWL10072.1"/>
    </source>
</evidence>
<name>A0A2S2DXP2_9BACT</name>
<protein>
    <submittedName>
        <fullName evidence="4">Very-long-chain 3-oxoacyl-CoA reductase-like protein</fullName>
    </submittedName>
</protein>
<accession>A0A2S2DXP2</accession>
<evidence type="ECO:0000256" key="2">
    <source>
        <dbReference type="ARBA" id="ARBA00023002"/>
    </source>
</evidence>
<dbReference type="OrthoDB" id="9808814at2"/>
<dbReference type="PIRSF" id="PIRSF000126">
    <property type="entry name" value="11-beta-HSD1"/>
    <property type="match status" value="1"/>
</dbReference>
<dbReference type="SUPFAM" id="SSF51735">
    <property type="entry name" value="NAD(P)-binding Rossmann-fold domains"/>
    <property type="match status" value="1"/>
</dbReference>
<reference evidence="5" key="1">
    <citation type="submission" date="2018-05" db="EMBL/GenBank/DDBJ databases">
        <title>Pseudarcicella sp. HME7025 Genome sequencing and assembly.</title>
        <authorList>
            <person name="Kim H."/>
            <person name="Kang H."/>
            <person name="Joh K."/>
        </authorList>
    </citation>
    <scope>NUCLEOTIDE SEQUENCE [LARGE SCALE GENOMIC DNA]</scope>
    <source>
        <strain evidence="5">HME7025</strain>
    </source>
</reference>
<keyword evidence="5" id="KW-1185">Reference proteome</keyword>
<dbReference type="Gene3D" id="3.40.50.720">
    <property type="entry name" value="NAD(P)-binding Rossmann-like Domain"/>
    <property type="match status" value="1"/>
</dbReference>
<gene>
    <name evidence="4" type="ORF">HME7025_02225</name>
</gene>
<proteinExistence type="inferred from homology"/>
<keyword evidence="2" id="KW-0560">Oxidoreductase</keyword>
<dbReference type="KEGG" id="psez:HME7025_02225"/>
<evidence type="ECO:0000256" key="1">
    <source>
        <dbReference type="ARBA" id="ARBA00006484"/>
    </source>
</evidence>
<dbReference type="InterPro" id="IPR036291">
    <property type="entry name" value="NAD(P)-bd_dom_sf"/>
</dbReference>
<dbReference type="PANTHER" id="PTHR44196:SF2">
    <property type="entry name" value="SHORT-CHAIN DEHYDROGENASE-RELATED"/>
    <property type="match status" value="1"/>
</dbReference>
<dbReference type="GO" id="GO:0016491">
    <property type="term" value="F:oxidoreductase activity"/>
    <property type="evidence" value="ECO:0007669"/>
    <property type="project" value="UniProtKB-KW"/>
</dbReference>
<dbReference type="CDD" id="cd05233">
    <property type="entry name" value="SDR_c"/>
    <property type="match status" value="1"/>
</dbReference>
<evidence type="ECO:0000313" key="5">
    <source>
        <dbReference type="Proteomes" id="UP000245468"/>
    </source>
</evidence>
<dbReference type="AlphaFoldDB" id="A0A2S2DXP2"/>
<sequence>MSYAIVTGASKGIGKEIALELAARGYNLLLVARNAQELHQVSDEIKSHFALEVDYLPLDLSQLGAVTQLYEWVVEKQVDVRILVNNAGYGLVGAFESYSWEENQQMMQVNMHALTEACYRFFPLLQGKGQAYVLNIASSTAYQAIPLMSLYAASKVFVLNFSRGLYHEWKPKGIQVTVISPGATSTNFNDRANLQDKARKAAEKVVMTPKEVARLAVEGMFAHKPEVITGFINKLGATLAWLMPKSLSEKVAKGIYE</sequence>
<dbReference type="PANTHER" id="PTHR44196">
    <property type="entry name" value="DEHYDROGENASE/REDUCTASE SDR FAMILY MEMBER 7B"/>
    <property type="match status" value="1"/>
</dbReference>
<dbReference type="PRINTS" id="PR00080">
    <property type="entry name" value="SDRFAMILY"/>
</dbReference>
<dbReference type="PRINTS" id="PR00081">
    <property type="entry name" value="GDHRDH"/>
</dbReference>
<dbReference type="Proteomes" id="UP000245468">
    <property type="component" value="Chromosome"/>
</dbReference>
<dbReference type="InterPro" id="IPR002347">
    <property type="entry name" value="SDR_fam"/>
</dbReference>
<dbReference type="Pfam" id="PF00106">
    <property type="entry name" value="adh_short"/>
    <property type="match status" value="1"/>
</dbReference>
<dbReference type="RefSeq" id="WP_109324012.1">
    <property type="nucleotide sequence ID" value="NZ_CP029346.1"/>
</dbReference>
<evidence type="ECO:0000256" key="3">
    <source>
        <dbReference type="RuleBase" id="RU000363"/>
    </source>
</evidence>
<comment type="similarity">
    <text evidence="1 3">Belongs to the short-chain dehydrogenases/reductases (SDR) family.</text>
</comment>